<evidence type="ECO:0000256" key="1">
    <source>
        <dbReference type="PROSITE-ProRule" id="PRU01005"/>
    </source>
</evidence>
<feature type="signal peptide" evidence="3">
    <location>
        <begin position="1"/>
        <end position="16"/>
    </location>
</feature>
<feature type="compositionally biased region" description="Low complexity" evidence="2">
    <location>
        <begin position="344"/>
        <end position="366"/>
    </location>
</feature>
<feature type="disulfide bond" evidence="1">
    <location>
        <begin position="415"/>
        <end position="449"/>
    </location>
</feature>
<evidence type="ECO:0000313" key="5">
    <source>
        <dbReference type="EMBL" id="TKR62048.1"/>
    </source>
</evidence>
<feature type="domain" description="ShKT" evidence="4">
    <location>
        <begin position="453"/>
        <end position="490"/>
    </location>
</feature>
<organism evidence="5 6">
    <name type="scientific">Steinernema carpocapsae</name>
    <name type="common">Entomopathogenic nematode</name>
    <dbReference type="NCBI Taxonomy" id="34508"/>
    <lineage>
        <taxon>Eukaryota</taxon>
        <taxon>Metazoa</taxon>
        <taxon>Ecdysozoa</taxon>
        <taxon>Nematoda</taxon>
        <taxon>Chromadorea</taxon>
        <taxon>Rhabditida</taxon>
        <taxon>Tylenchina</taxon>
        <taxon>Panagrolaimomorpha</taxon>
        <taxon>Strongyloidoidea</taxon>
        <taxon>Steinernematidae</taxon>
        <taxon>Steinernema</taxon>
    </lineage>
</organism>
<dbReference type="PANTHER" id="PTHR21724:SF109">
    <property type="entry name" value="SHKT DOMAIN-CONTAINING PROTEIN"/>
    <property type="match status" value="1"/>
</dbReference>
<dbReference type="InterPro" id="IPR003582">
    <property type="entry name" value="ShKT_dom"/>
</dbReference>
<dbReference type="STRING" id="34508.A0A4U5M073"/>
<comment type="caution">
    <text evidence="1">Lacks conserved residue(s) required for the propagation of feature annotation.</text>
</comment>
<feature type="domain" description="ShKT" evidence="4">
    <location>
        <begin position="415"/>
        <end position="449"/>
    </location>
</feature>
<reference evidence="5 6" key="2">
    <citation type="journal article" date="2019" name="G3 (Bethesda)">
        <title>Hybrid Assembly of the Genome of the Entomopathogenic Nematode Steinernema carpocapsae Identifies the X-Chromosome.</title>
        <authorList>
            <person name="Serra L."/>
            <person name="Macchietto M."/>
            <person name="Macias-Munoz A."/>
            <person name="McGill C.J."/>
            <person name="Rodriguez I.M."/>
            <person name="Rodriguez B."/>
            <person name="Murad R."/>
            <person name="Mortazavi A."/>
        </authorList>
    </citation>
    <scope>NUCLEOTIDE SEQUENCE [LARGE SCALE GENOMIC DNA]</scope>
    <source>
        <strain evidence="5 6">ALL</strain>
    </source>
</reference>
<accession>A0A4U5M073</accession>
<name>A0A4U5M073_STECR</name>
<dbReference type="PROSITE" id="PS51670">
    <property type="entry name" value="SHKT"/>
    <property type="match status" value="3"/>
</dbReference>
<dbReference type="Pfam" id="PF01549">
    <property type="entry name" value="ShK"/>
    <property type="match status" value="6"/>
</dbReference>
<evidence type="ECO:0000259" key="4">
    <source>
        <dbReference type="PROSITE" id="PS51670"/>
    </source>
</evidence>
<reference evidence="5 6" key="1">
    <citation type="journal article" date="2015" name="Genome Biol.">
        <title>Comparative genomics of Steinernema reveals deeply conserved gene regulatory networks.</title>
        <authorList>
            <person name="Dillman A.R."/>
            <person name="Macchietto M."/>
            <person name="Porter C.F."/>
            <person name="Rogers A."/>
            <person name="Williams B."/>
            <person name="Antoshechkin I."/>
            <person name="Lee M.M."/>
            <person name="Goodwin Z."/>
            <person name="Lu X."/>
            <person name="Lewis E.E."/>
            <person name="Goodrich-Blair H."/>
            <person name="Stock S.P."/>
            <person name="Adams B.J."/>
            <person name="Sternberg P.W."/>
            <person name="Mortazavi A."/>
        </authorList>
    </citation>
    <scope>NUCLEOTIDE SEQUENCE [LARGE SCALE GENOMIC DNA]</scope>
    <source>
        <strain evidence="5 6">ALL</strain>
    </source>
</reference>
<comment type="caution">
    <text evidence="5">The sequence shown here is derived from an EMBL/GenBank/DDBJ whole genome shotgun (WGS) entry which is preliminary data.</text>
</comment>
<keyword evidence="1" id="KW-1015">Disulfide bond</keyword>
<dbReference type="SMART" id="SM00254">
    <property type="entry name" value="ShKT"/>
    <property type="match status" value="6"/>
</dbReference>
<evidence type="ECO:0000313" key="6">
    <source>
        <dbReference type="Proteomes" id="UP000298663"/>
    </source>
</evidence>
<evidence type="ECO:0000256" key="3">
    <source>
        <dbReference type="SAM" id="SignalP"/>
    </source>
</evidence>
<dbReference type="Gene3D" id="1.10.10.1870">
    <property type="entry name" value="ShTK domain-like"/>
    <property type="match status" value="1"/>
</dbReference>
<protein>
    <recommendedName>
        <fullName evidence="4">ShKT domain-containing protein</fullName>
    </recommendedName>
</protein>
<keyword evidence="3" id="KW-0732">Signal</keyword>
<dbReference type="Gene3D" id="1.10.10.1940">
    <property type="match status" value="1"/>
</dbReference>
<sequence>MKPVLLVALFFAYARATIVVSEDRLNPKYNCRNRRSYDNYCFNNRQLCLSGDPKVIGYMHRQCAHTCGFCLEQTCFDNALGCEQLAILCNNPGQRDWVRAACPKTCKVCHEPKPPVTIATTTKKPKTTPKHTTTSPTVTTTLSPAFDCKNGRQDTYCEINKKNCKSANPEVIKYMHEFCAHTCGFCLEQNCYDEVVGCEQLRSLCFSPQDGPWVRRVCKRSCGLCRATTTVKPTTTQKPTTKEQTTLKPTTTVKPTTEEPTTTVKPRTTVKPTTKETTTLKPTTTVKSTTQEETTLKPTTTVKATTEEQTTLEPTTTVKPTTVEETTVKPATTAKATTEEETTLEPTTTPKPTPTGAETTLTTAKQTTEEPEITVTLPFFTKVPPTPKSTPNGPSTKDVPIRTTEAATVSPGELCKNQYQICEQLTNACWDVRYIKWMEEFCPVTCQSCNVPCLDLDPLCPDWARHGFCENPGFPLEKRREVCAKSCKFCPAP</sequence>
<dbReference type="PANTHER" id="PTHR21724">
    <property type="entry name" value="SHKT DOMAIN-CONTAINING PROTEIN"/>
    <property type="match status" value="1"/>
</dbReference>
<dbReference type="AlphaFoldDB" id="A0A4U5M073"/>
<dbReference type="OrthoDB" id="5832750at2759"/>
<keyword evidence="6" id="KW-1185">Reference proteome</keyword>
<evidence type="ECO:0000256" key="2">
    <source>
        <dbReference type="SAM" id="MobiDB-lite"/>
    </source>
</evidence>
<feature type="region of interest" description="Disordered" evidence="2">
    <location>
        <begin position="380"/>
        <end position="399"/>
    </location>
</feature>
<dbReference type="EMBL" id="AZBU02000010">
    <property type="protein sequence ID" value="TKR62048.1"/>
    <property type="molecule type" value="Genomic_DNA"/>
</dbReference>
<feature type="region of interest" description="Disordered" evidence="2">
    <location>
        <begin position="234"/>
        <end position="312"/>
    </location>
</feature>
<feature type="chain" id="PRO_5020846422" description="ShKT domain-containing protein" evidence="3">
    <location>
        <begin position="17"/>
        <end position="493"/>
    </location>
</feature>
<proteinExistence type="predicted"/>
<feature type="domain" description="ShKT" evidence="4">
    <location>
        <begin position="148"/>
        <end position="186"/>
    </location>
</feature>
<dbReference type="Proteomes" id="UP000298663">
    <property type="component" value="Unassembled WGS sequence"/>
</dbReference>
<gene>
    <name evidence="5" type="ORF">L596_026060</name>
</gene>
<feature type="region of interest" description="Disordered" evidence="2">
    <location>
        <begin position="332"/>
        <end position="369"/>
    </location>
</feature>